<gene>
    <name evidence="1" type="ORF">C8F04DRAFT_1113126</name>
</gene>
<protein>
    <submittedName>
        <fullName evidence="1">Uncharacterized protein</fullName>
    </submittedName>
</protein>
<name>A0AAD6SNC8_9AGAR</name>
<reference evidence="1" key="1">
    <citation type="submission" date="2023-03" db="EMBL/GenBank/DDBJ databases">
        <title>Massive genome expansion in bonnet fungi (Mycena s.s.) driven by repeated elements and novel gene families across ecological guilds.</title>
        <authorList>
            <consortium name="Lawrence Berkeley National Laboratory"/>
            <person name="Harder C.B."/>
            <person name="Miyauchi S."/>
            <person name="Viragh M."/>
            <person name="Kuo A."/>
            <person name="Thoen E."/>
            <person name="Andreopoulos B."/>
            <person name="Lu D."/>
            <person name="Skrede I."/>
            <person name="Drula E."/>
            <person name="Henrissat B."/>
            <person name="Morin E."/>
            <person name="Kohler A."/>
            <person name="Barry K."/>
            <person name="LaButti K."/>
            <person name="Morin E."/>
            <person name="Salamov A."/>
            <person name="Lipzen A."/>
            <person name="Mereny Z."/>
            <person name="Hegedus B."/>
            <person name="Baldrian P."/>
            <person name="Stursova M."/>
            <person name="Weitz H."/>
            <person name="Taylor A."/>
            <person name="Grigoriev I.V."/>
            <person name="Nagy L.G."/>
            <person name="Martin F."/>
            <person name="Kauserud H."/>
        </authorList>
    </citation>
    <scope>NUCLEOTIDE SEQUENCE</scope>
    <source>
        <strain evidence="1">CBHHK200</strain>
    </source>
</reference>
<evidence type="ECO:0000313" key="2">
    <source>
        <dbReference type="Proteomes" id="UP001218188"/>
    </source>
</evidence>
<comment type="caution">
    <text evidence="1">The sequence shown here is derived from an EMBL/GenBank/DDBJ whole genome shotgun (WGS) entry which is preliminary data.</text>
</comment>
<keyword evidence="2" id="KW-1185">Reference proteome</keyword>
<organism evidence="1 2">
    <name type="scientific">Mycena alexandri</name>
    <dbReference type="NCBI Taxonomy" id="1745969"/>
    <lineage>
        <taxon>Eukaryota</taxon>
        <taxon>Fungi</taxon>
        <taxon>Dikarya</taxon>
        <taxon>Basidiomycota</taxon>
        <taxon>Agaricomycotina</taxon>
        <taxon>Agaricomycetes</taxon>
        <taxon>Agaricomycetidae</taxon>
        <taxon>Agaricales</taxon>
        <taxon>Marasmiineae</taxon>
        <taxon>Mycenaceae</taxon>
        <taxon>Mycena</taxon>
    </lineage>
</organism>
<evidence type="ECO:0000313" key="1">
    <source>
        <dbReference type="EMBL" id="KAJ7030645.1"/>
    </source>
</evidence>
<dbReference type="EMBL" id="JARJCM010000089">
    <property type="protein sequence ID" value="KAJ7030645.1"/>
    <property type="molecule type" value="Genomic_DNA"/>
</dbReference>
<dbReference type="Proteomes" id="UP001218188">
    <property type="component" value="Unassembled WGS sequence"/>
</dbReference>
<accession>A0AAD6SNC8</accession>
<sequence>MPFSESCRIITDRAKTLPSAKSFALSFPSFVSYFMNIRHRRDLVFMAQAQLRGLCPSLVSTNHALCPPRALSGFGTNLTIDSRWSPKLTMGPPVHVHQSVVFPFRALLARCINTAVTTMSHNQVPPQLQAHTGFKWNYAVTAIPDTERVPTMLPRPSAHEDDVARPLLAVFAPHLSKLSGDAIRNEMSRSSSRFLDGLNAVQLPHTVQRNLVQVAFTVPANPDPTSHERPIYPSHVLAVSTPPATSRPTPIDVHVALIPIHGAVFAANCARITLPAPATQSSDARFVSLASHRLTICSSPAFITLRMYMYGRRIDDFLEAILPFPESFLRQLRRGSDAAQTIAAVHQNPGEVRRLAENVVYCTPGGAYPMWDRIQLLQGVWETMCDLGMYERLLWQALDLAWTVARTALCAASSAHAKLLADQQRDRR</sequence>
<dbReference type="AlphaFoldDB" id="A0AAD6SNC8"/>
<proteinExistence type="predicted"/>